<reference evidence="3 4" key="1">
    <citation type="submission" date="2020-02" db="EMBL/GenBank/DDBJ databases">
        <title>Partial ammonium oxidation to N2 by heterotrophic bacteria.</title>
        <authorList>
            <person name="Wu M."/>
        </authorList>
    </citation>
    <scope>NUCLEOTIDE SEQUENCE [LARGE SCALE GENOMIC DNA]</scope>
    <source>
        <strain evidence="3 4">HO-1</strain>
    </source>
</reference>
<keyword evidence="4" id="KW-1185">Reference proteome</keyword>
<dbReference type="Pfam" id="PF09937">
    <property type="entry name" value="DUF2169"/>
    <property type="match status" value="1"/>
</dbReference>
<gene>
    <name evidence="3" type="ORF">FE795_15855</name>
</gene>
<proteinExistence type="predicted"/>
<evidence type="ECO:0000313" key="3">
    <source>
        <dbReference type="EMBL" id="QXX80345.1"/>
    </source>
</evidence>
<evidence type="ECO:0000256" key="1">
    <source>
        <dbReference type="ARBA" id="ARBA00022737"/>
    </source>
</evidence>
<dbReference type="Proteomes" id="UP000826050">
    <property type="component" value="Chromosome"/>
</dbReference>
<evidence type="ECO:0000259" key="2">
    <source>
        <dbReference type="Pfam" id="PF09937"/>
    </source>
</evidence>
<dbReference type="PANTHER" id="PTHR47485">
    <property type="entry name" value="THYLAKOID LUMENAL 17.4 KDA PROTEIN, CHLOROPLASTIC"/>
    <property type="match status" value="1"/>
</dbReference>
<dbReference type="RefSeq" id="WP_219235303.1">
    <property type="nucleotide sequence ID" value="NZ_CP049362.1"/>
</dbReference>
<dbReference type="PANTHER" id="PTHR47485:SF1">
    <property type="entry name" value="THYLAKOID LUMENAL 17.4 KDA PROTEIN, CHLOROPLASTIC"/>
    <property type="match status" value="1"/>
</dbReference>
<evidence type="ECO:0000313" key="4">
    <source>
        <dbReference type="Proteomes" id="UP000826050"/>
    </source>
</evidence>
<feature type="domain" description="DUF2169" evidence="2">
    <location>
        <begin position="20"/>
        <end position="293"/>
    </location>
</feature>
<accession>A0ABX8SY94</accession>
<keyword evidence="1" id="KW-0677">Repeat</keyword>
<dbReference type="InterPro" id="IPR018683">
    <property type="entry name" value="DUF2169"/>
</dbReference>
<name>A0ABX8SY94_9BURK</name>
<organism evidence="3 4">
    <name type="scientific">Alcaligenes ammonioxydans</name>
    <dbReference type="NCBI Taxonomy" id="2582914"/>
    <lineage>
        <taxon>Bacteria</taxon>
        <taxon>Pseudomonadati</taxon>
        <taxon>Pseudomonadota</taxon>
        <taxon>Betaproteobacteria</taxon>
        <taxon>Burkholderiales</taxon>
        <taxon>Alcaligenaceae</taxon>
        <taxon>Alcaligenes</taxon>
    </lineage>
</organism>
<dbReference type="Pfam" id="PF00805">
    <property type="entry name" value="Pentapeptide"/>
    <property type="match status" value="4"/>
</dbReference>
<dbReference type="InterPro" id="IPR001646">
    <property type="entry name" value="5peptide_repeat"/>
</dbReference>
<dbReference type="Pfam" id="PF13599">
    <property type="entry name" value="Pentapeptide_4"/>
    <property type="match status" value="1"/>
</dbReference>
<sequence>MRLVKPLRLGVLARPWSWRGQHALGVSVQAWCSMDAPHLLSTDARMWQGVSSLILDDEVVDLALPKPCAEFLVSGHACAPHGQEVSQLVVQARVGPIEKRLAVFGRRQWRQGRPGEAAPFTRVPLDGSRSWGGPQYPDNPAGMGMELAAPGEPLTLPQVEPWEGRLHRSGQQGSPAGLGPVSPLRPRRFRLAGHYDPAWLQHDPGMMLDSLDPHFFNTAEPDQWWPRQSHWPADSTWELHHLHAQRPQWCGTLPQWQAMCWYQDRRVPGLQKLDLLHTTVWFFPDLGHMLLLYQGSVSVQDAQAQDVSLLMPAVELAGQARGQDHYERVLHLRSEGDQAGLFALRDQDLLPQTCCAPLGEVLSSPDDPLSLTMRTRLERWAQEAAQAHPAWQDDFFSLTQAGPPKPMDIDRTDWVQEVRQSNRQLWDARQKLAAGMEQVQDMQRQSPFQDKAAYRVAARETQHLLDELDRMGSDNAAVSGVLAKPVEQARQAMQAYGDAMLVSELRQQRLRRRVELILAGTRNLSGLDLSGLHLQGFDFSGVRCVGTCFNDAVLTEGTFAGADCSGASFVRARLEQVQFTQSQLDDVDFSAAVLQSVQFRHVQAIRWQPRESSWQDVLFQQSHLQEQEWLDVDMLRCTFESSQLQEVQYLMRSRLSGVRYQDCQLQQCLWLDCDLRGLSLRGSTLKESSWLLGLLDGVADCSASTWHQSVVSGLDMPGSNWQGARLEESNLRGVDLSQSCFEQAQLQCCDLSRANLHGSQWSQAVLRECILIDADFSQAVLSKVDMSNSLAGGANVRGALLDTVNLFRADLQGWQTDMRTRSRNVYLRTARRGPAGGPV</sequence>
<protein>
    <submittedName>
        <fullName evidence="3">Pentapeptide repeat-containing protein</fullName>
    </submittedName>
</protein>
<dbReference type="EMBL" id="CP049362">
    <property type="protein sequence ID" value="QXX80345.1"/>
    <property type="molecule type" value="Genomic_DNA"/>
</dbReference>